<dbReference type="PANTHER" id="PTHR47926:SF465">
    <property type="entry name" value="PENTATRICOPEPTIDE REPEAT (PPR-LIKE) SUPERFAMILY PROTEIN"/>
    <property type="match status" value="1"/>
</dbReference>
<gene>
    <name evidence="3" type="primary">PCMP-E48</name>
    <name evidence="3" type="ORF">KSP39_PZI020445</name>
</gene>
<dbReference type="Pfam" id="PF01535">
    <property type="entry name" value="PPR"/>
    <property type="match status" value="3"/>
</dbReference>
<protein>
    <submittedName>
        <fullName evidence="3">Pentatricopeptide repeat-containing protein</fullName>
    </submittedName>
</protein>
<evidence type="ECO:0000313" key="4">
    <source>
        <dbReference type="Proteomes" id="UP001418222"/>
    </source>
</evidence>
<dbReference type="Proteomes" id="UP001418222">
    <property type="component" value="Unassembled WGS sequence"/>
</dbReference>
<dbReference type="InterPro" id="IPR011990">
    <property type="entry name" value="TPR-like_helical_dom_sf"/>
</dbReference>
<evidence type="ECO:0000256" key="2">
    <source>
        <dbReference type="PROSITE-ProRule" id="PRU00708"/>
    </source>
</evidence>
<dbReference type="Pfam" id="PF20431">
    <property type="entry name" value="E_motif"/>
    <property type="match status" value="1"/>
</dbReference>
<dbReference type="NCBIfam" id="TIGR00756">
    <property type="entry name" value="PPR"/>
    <property type="match status" value="3"/>
</dbReference>
<keyword evidence="1" id="KW-0677">Repeat</keyword>
<dbReference type="Pfam" id="PF13041">
    <property type="entry name" value="PPR_2"/>
    <property type="match status" value="3"/>
</dbReference>
<keyword evidence="4" id="KW-1185">Reference proteome</keyword>
<dbReference type="AlphaFoldDB" id="A0AAP0AZ44"/>
<dbReference type="InterPro" id="IPR002885">
    <property type="entry name" value="PPR_rpt"/>
</dbReference>
<feature type="repeat" description="PPR" evidence="2">
    <location>
        <begin position="117"/>
        <end position="151"/>
    </location>
</feature>
<dbReference type="EMBL" id="JBBWWQ010000018">
    <property type="protein sequence ID" value="KAK8921118.1"/>
    <property type="molecule type" value="Genomic_DNA"/>
</dbReference>
<feature type="repeat" description="PPR" evidence="2">
    <location>
        <begin position="383"/>
        <end position="417"/>
    </location>
</feature>
<dbReference type="PROSITE" id="PS51375">
    <property type="entry name" value="PPR"/>
    <property type="match status" value="4"/>
</dbReference>
<reference evidence="3 4" key="1">
    <citation type="journal article" date="2022" name="Nat. Plants">
        <title>Genomes of leafy and leafless Platanthera orchids illuminate the evolution of mycoheterotrophy.</title>
        <authorList>
            <person name="Li M.H."/>
            <person name="Liu K.W."/>
            <person name="Li Z."/>
            <person name="Lu H.C."/>
            <person name="Ye Q.L."/>
            <person name="Zhang D."/>
            <person name="Wang J.Y."/>
            <person name="Li Y.F."/>
            <person name="Zhong Z.M."/>
            <person name="Liu X."/>
            <person name="Yu X."/>
            <person name="Liu D.K."/>
            <person name="Tu X.D."/>
            <person name="Liu B."/>
            <person name="Hao Y."/>
            <person name="Liao X.Y."/>
            <person name="Jiang Y.T."/>
            <person name="Sun W.H."/>
            <person name="Chen J."/>
            <person name="Chen Y.Q."/>
            <person name="Ai Y."/>
            <person name="Zhai J.W."/>
            <person name="Wu S.S."/>
            <person name="Zhou Z."/>
            <person name="Hsiao Y.Y."/>
            <person name="Wu W.L."/>
            <person name="Chen Y.Y."/>
            <person name="Lin Y.F."/>
            <person name="Hsu J.L."/>
            <person name="Li C.Y."/>
            <person name="Wang Z.W."/>
            <person name="Zhao X."/>
            <person name="Zhong W.Y."/>
            <person name="Ma X.K."/>
            <person name="Ma L."/>
            <person name="Huang J."/>
            <person name="Chen G.Z."/>
            <person name="Huang M.Z."/>
            <person name="Huang L."/>
            <person name="Peng D.H."/>
            <person name="Luo Y.B."/>
            <person name="Zou S.Q."/>
            <person name="Chen S.P."/>
            <person name="Lan S."/>
            <person name="Tsai W.C."/>
            <person name="Van de Peer Y."/>
            <person name="Liu Z.J."/>
        </authorList>
    </citation>
    <scope>NUCLEOTIDE SEQUENCE [LARGE SCALE GENOMIC DNA]</scope>
    <source>
        <strain evidence="3">Lor287</strain>
    </source>
</reference>
<name>A0AAP0AZ44_9ASPA</name>
<dbReference type="FunFam" id="1.25.40.10:FF:000090">
    <property type="entry name" value="Pentatricopeptide repeat-containing protein, chloroplastic"/>
    <property type="match status" value="1"/>
</dbReference>
<proteinExistence type="predicted"/>
<comment type="caution">
    <text evidence="3">The sequence shown here is derived from an EMBL/GenBank/DDBJ whole genome shotgun (WGS) entry which is preliminary data.</text>
</comment>
<sequence length="574" mass="63369">MPQIGVRRTQPSSCLLLSLHQYLSSGRLADAVAVLPLLAGRGLRPPTRTLALLLSHCLHSPSSLTSARRILLFIHLTGLKPSYPSHTFLSNHILHIHFLLGRPDRAQHLFGKMPQPNIFSYNAMLSGYARLGLLSPALNLFNGMPHHDLVSWNTIILALARNGAAAEAVSFYSRLRCSTIGCNSHTFSALLSSCVRFADKGLTLQVHGQALLAGCSSNIVISSLLVDAYAKCGLIDNARLVFDEMPARDVLAWTAMVSAYTRGGDLGSARKLFDEMPERNSVSWTVLIGGYLHNGSVFEALNLFRMMVANGVQTDQFTYSSCISASSAIASLKHGKQIHARLFRSHFNPNAVVVSALVDMYAKCGYLEGGRRVFCHSSFTRRDVVIWNTMISALGHHGHGREAINLFQEMVRTGIKPDSNTFVVLLTACSHSGLVVEGLQFLDSMAEEHGIVPEEKHFVCLVDLLGRAGRFEEALDWLRKEPCKCSSRAWNALLGACRIHGKFELGEQIAQRLSQLEPQSSGSYVMFSNMHAEDGNWISVENMRHTMEEKSMRKESATSWIEVDSFVPTLNTFE</sequence>
<dbReference type="GO" id="GO:0003723">
    <property type="term" value="F:RNA binding"/>
    <property type="evidence" value="ECO:0007669"/>
    <property type="project" value="InterPro"/>
</dbReference>
<feature type="repeat" description="PPR" evidence="2">
    <location>
        <begin position="418"/>
        <end position="453"/>
    </location>
</feature>
<dbReference type="PANTHER" id="PTHR47926">
    <property type="entry name" value="PENTATRICOPEPTIDE REPEAT-CONTAINING PROTEIN"/>
    <property type="match status" value="1"/>
</dbReference>
<evidence type="ECO:0000256" key="1">
    <source>
        <dbReference type="ARBA" id="ARBA00022737"/>
    </source>
</evidence>
<dbReference type="Gene3D" id="1.25.40.10">
    <property type="entry name" value="Tetratricopeptide repeat domain"/>
    <property type="match status" value="3"/>
</dbReference>
<dbReference type="FunFam" id="1.25.40.10:FF:000442">
    <property type="entry name" value="Pentatricopeptide repeat-containing protein At3g49710"/>
    <property type="match status" value="1"/>
</dbReference>
<feature type="repeat" description="PPR" evidence="2">
    <location>
        <begin position="249"/>
        <end position="283"/>
    </location>
</feature>
<evidence type="ECO:0000313" key="3">
    <source>
        <dbReference type="EMBL" id="KAK8921118.1"/>
    </source>
</evidence>
<dbReference type="InterPro" id="IPR046960">
    <property type="entry name" value="PPR_At4g14850-like_plant"/>
</dbReference>
<dbReference type="InterPro" id="IPR046848">
    <property type="entry name" value="E_motif"/>
</dbReference>
<dbReference type="GO" id="GO:0009451">
    <property type="term" value="P:RNA modification"/>
    <property type="evidence" value="ECO:0007669"/>
    <property type="project" value="InterPro"/>
</dbReference>
<accession>A0AAP0AZ44</accession>
<organism evidence="3 4">
    <name type="scientific">Platanthera zijinensis</name>
    <dbReference type="NCBI Taxonomy" id="2320716"/>
    <lineage>
        <taxon>Eukaryota</taxon>
        <taxon>Viridiplantae</taxon>
        <taxon>Streptophyta</taxon>
        <taxon>Embryophyta</taxon>
        <taxon>Tracheophyta</taxon>
        <taxon>Spermatophyta</taxon>
        <taxon>Magnoliopsida</taxon>
        <taxon>Liliopsida</taxon>
        <taxon>Asparagales</taxon>
        <taxon>Orchidaceae</taxon>
        <taxon>Orchidoideae</taxon>
        <taxon>Orchideae</taxon>
        <taxon>Orchidinae</taxon>
        <taxon>Platanthera</taxon>
    </lineage>
</organism>